<dbReference type="InterPro" id="IPR045071">
    <property type="entry name" value="BBP-like"/>
</dbReference>
<dbReference type="InterPro" id="IPR036612">
    <property type="entry name" value="KH_dom_type_1_sf"/>
</dbReference>
<keyword evidence="5" id="KW-1185">Reference proteome</keyword>
<dbReference type="GO" id="GO:0003729">
    <property type="term" value="F:mRNA binding"/>
    <property type="evidence" value="ECO:0007669"/>
    <property type="project" value="TreeGrafter"/>
</dbReference>
<evidence type="ECO:0000256" key="2">
    <source>
        <dbReference type="SAM" id="MobiDB-lite"/>
    </source>
</evidence>
<keyword evidence="1" id="KW-0694">RNA-binding</keyword>
<sequence length="892" mass="94294">MSTKVEQASIAESRHVQTTATAASSTASSAPKISMFAAKSGFVIPKNKLSGSLVPRFRGGKKLGGSDAVSDESTKQVQRKTKWGLDLTQDAAVRKGRALAYQTRVDQISQQLKSGILETGDNQESPLAVQIPDQESSGHQINSEKSEMLELERSEAIGEILKLNPSYKVPPDYKPLLKEAKVPIPIKEYPGYNFIGLIFGPASDTQKRLEKETGAKIQVYGTKADTGEKVEITDGNEIRGAYEELYIRVSADTYEKVDAAIDLIELLVTPVSVNPTAASTTSTSVSGENVNVINQSQGTSTPYKIPSIGVNQGLAQPVMASAQMPAHGQFQPYPGPWFATGQPQTPIYPPSGFIPLPNLSAPLLNNPVQISTPPFNRSNMPSLFGPRPLLAAGFGSLPQNSSVVPPRQQLPVLQRHYMLQVPPFSHTASPRNAPVPAALQPRPAQPNISAPPPFTVNQVTPTGPPAIVRPLMPSVPQPLSRPPSRPLPDRPLAPTGNSTQWSQPLAGTPPSLGPGSMAAMALPMVPPQGQHPVASQPIAVSGAPLSNISAANMASPVTFPSRPSAPESSSTAANYRITSVPQPLLGLSPAPLQFLSPPVAPMRPVMGWSAAPNTSPNPVLGSTPVPSSLASTSMLPAPLQSGIPSSVPGSASNFTPIKPPPVTAPKPHPSSSDFTFQPQRPQNPVSQAVPRPGSQPTLPPKPMVQPPLAPQTPSFRPAMHNPIPPPVMKGFPRPQLNNQMNQPQAQFSVSFAGNPTATPTPLRHAAFPNPSPVGPNSPVPQIGPRNFSPVPQMANSAFSFPARPGHTMQLQQTYPAAATRPQNLLAPNQQFNSNLSTSGKPASSPSGLQQIYDPFSPTSASLLPQQGGISSKVRKQESDPEYEDLMASVGVK</sequence>
<feature type="compositionally biased region" description="Polar residues" evidence="2">
    <location>
        <begin position="856"/>
        <end position="869"/>
    </location>
</feature>
<accession>A0A5J5ADK6</accession>
<dbReference type="Gene3D" id="3.30.1370.10">
    <property type="entry name" value="K Homology domain, type 1"/>
    <property type="match status" value="1"/>
</dbReference>
<dbReference type="GO" id="GO:0048024">
    <property type="term" value="P:regulation of mRNA splicing, via spliceosome"/>
    <property type="evidence" value="ECO:0007669"/>
    <property type="project" value="TreeGrafter"/>
</dbReference>
<feature type="compositionally biased region" description="Pro residues" evidence="2">
    <location>
        <begin position="657"/>
        <end position="668"/>
    </location>
</feature>
<feature type="compositionally biased region" description="Pro residues" evidence="2">
    <location>
        <begin position="473"/>
        <end position="491"/>
    </location>
</feature>
<dbReference type="InterPro" id="IPR055256">
    <property type="entry name" value="KH_1_KHDC4/BBP-like"/>
</dbReference>
<feature type="compositionally biased region" description="Polar residues" evidence="2">
    <location>
        <begin position="624"/>
        <end position="634"/>
    </location>
</feature>
<dbReference type="PANTHER" id="PTHR11208">
    <property type="entry name" value="RNA-BINDING PROTEIN RELATED"/>
    <property type="match status" value="1"/>
</dbReference>
<gene>
    <name evidence="4" type="ORF">F0562_035179</name>
</gene>
<feature type="compositionally biased region" description="Low complexity" evidence="2">
    <location>
        <begin position="18"/>
        <end position="30"/>
    </location>
</feature>
<feature type="compositionally biased region" description="Pro residues" evidence="2">
    <location>
        <begin position="769"/>
        <end position="778"/>
    </location>
</feature>
<dbReference type="Proteomes" id="UP000325577">
    <property type="component" value="Linkage Group LG21"/>
</dbReference>
<feature type="compositionally biased region" description="Polar residues" evidence="2">
    <location>
        <begin position="735"/>
        <end position="759"/>
    </location>
</feature>
<feature type="compositionally biased region" description="Polar residues" evidence="2">
    <location>
        <begin position="828"/>
        <end position="849"/>
    </location>
</feature>
<feature type="compositionally biased region" description="Pro residues" evidence="2">
    <location>
        <begin position="697"/>
        <end position="710"/>
    </location>
</feature>
<feature type="region of interest" description="Disordered" evidence="2">
    <location>
        <begin position="1"/>
        <end position="30"/>
    </location>
</feature>
<dbReference type="SUPFAM" id="SSF54791">
    <property type="entry name" value="Eukaryotic type KH-domain (KH-domain type I)"/>
    <property type="match status" value="1"/>
</dbReference>
<dbReference type="Gene3D" id="6.10.140.1790">
    <property type="match status" value="1"/>
</dbReference>
<feature type="region of interest" description="Disordered" evidence="2">
    <location>
        <begin position="610"/>
        <end position="803"/>
    </location>
</feature>
<dbReference type="PANTHER" id="PTHR11208:SF98">
    <property type="entry name" value="RNA-BINDING KH DOMAIN-CONTAINING PROTEIN"/>
    <property type="match status" value="1"/>
</dbReference>
<feature type="domain" description="K Homology" evidence="3">
    <location>
        <begin position="176"/>
        <end position="269"/>
    </location>
</feature>
<feature type="region of interest" description="Disordered" evidence="2">
    <location>
        <begin position="424"/>
        <end position="517"/>
    </location>
</feature>
<dbReference type="AlphaFoldDB" id="A0A5J5ADK6"/>
<dbReference type="FunFam" id="3.30.1370.10:FF:000097">
    <property type="entry name" value="Splicing factor-like protein 1 isoform A"/>
    <property type="match status" value="1"/>
</dbReference>
<dbReference type="SMART" id="SM00322">
    <property type="entry name" value="KH"/>
    <property type="match status" value="1"/>
</dbReference>
<dbReference type="EMBL" id="CM018045">
    <property type="protein sequence ID" value="KAA8527952.1"/>
    <property type="molecule type" value="Genomic_DNA"/>
</dbReference>
<feature type="region of interest" description="Disordered" evidence="2">
    <location>
        <begin position="828"/>
        <end position="892"/>
    </location>
</feature>
<name>A0A5J5ADK6_9ASTE</name>
<dbReference type="InterPro" id="IPR004087">
    <property type="entry name" value="KH_dom"/>
</dbReference>
<evidence type="ECO:0000313" key="5">
    <source>
        <dbReference type="Proteomes" id="UP000325577"/>
    </source>
</evidence>
<dbReference type="InterPro" id="IPR047086">
    <property type="entry name" value="SF1-HH_sf"/>
</dbReference>
<organism evidence="4 5">
    <name type="scientific">Nyssa sinensis</name>
    <dbReference type="NCBI Taxonomy" id="561372"/>
    <lineage>
        <taxon>Eukaryota</taxon>
        <taxon>Viridiplantae</taxon>
        <taxon>Streptophyta</taxon>
        <taxon>Embryophyta</taxon>
        <taxon>Tracheophyta</taxon>
        <taxon>Spermatophyta</taxon>
        <taxon>Magnoliopsida</taxon>
        <taxon>eudicotyledons</taxon>
        <taxon>Gunneridae</taxon>
        <taxon>Pentapetalae</taxon>
        <taxon>asterids</taxon>
        <taxon>Cornales</taxon>
        <taxon>Nyssaceae</taxon>
        <taxon>Nyssa</taxon>
    </lineage>
</organism>
<feature type="compositionally biased region" description="Polar residues" evidence="2">
    <location>
        <begin position="670"/>
        <end position="686"/>
    </location>
</feature>
<evidence type="ECO:0000256" key="1">
    <source>
        <dbReference type="ARBA" id="ARBA00022884"/>
    </source>
</evidence>
<proteinExistence type="predicted"/>
<feature type="compositionally biased region" description="Polar residues" evidence="2">
    <location>
        <begin position="495"/>
        <end position="505"/>
    </location>
</feature>
<reference evidence="4 5" key="1">
    <citation type="submission" date="2019-09" db="EMBL/GenBank/DDBJ databases">
        <title>A chromosome-level genome assembly of the Chinese tupelo Nyssa sinensis.</title>
        <authorList>
            <person name="Yang X."/>
            <person name="Kang M."/>
            <person name="Yang Y."/>
            <person name="Xiong H."/>
            <person name="Wang M."/>
            <person name="Zhang Z."/>
            <person name="Wang Z."/>
            <person name="Wu H."/>
            <person name="Ma T."/>
            <person name="Liu J."/>
            <person name="Xi Z."/>
        </authorList>
    </citation>
    <scope>NUCLEOTIDE SEQUENCE [LARGE SCALE GENOMIC DNA]</scope>
    <source>
        <strain evidence="4">J267</strain>
        <tissue evidence="4">Leaf</tissue>
    </source>
</reference>
<evidence type="ECO:0000259" key="3">
    <source>
        <dbReference type="SMART" id="SM00322"/>
    </source>
</evidence>
<dbReference type="GO" id="GO:0005634">
    <property type="term" value="C:nucleus"/>
    <property type="evidence" value="ECO:0007669"/>
    <property type="project" value="TreeGrafter"/>
</dbReference>
<evidence type="ECO:0000313" key="4">
    <source>
        <dbReference type="EMBL" id="KAA8527952.1"/>
    </source>
</evidence>
<dbReference type="OrthoDB" id="6777263at2759"/>
<feature type="compositionally biased region" description="Polar residues" evidence="2">
    <location>
        <begin position="642"/>
        <end position="654"/>
    </location>
</feature>
<dbReference type="Pfam" id="PF22675">
    <property type="entry name" value="KH-I_KHDC4-BBP"/>
    <property type="match status" value="1"/>
</dbReference>
<protein>
    <recommendedName>
        <fullName evidence="3">K Homology domain-containing protein</fullName>
    </recommendedName>
</protein>